<dbReference type="Proteomes" id="UP000282299">
    <property type="component" value="Unassembled WGS sequence"/>
</dbReference>
<dbReference type="GO" id="GO:0015288">
    <property type="term" value="F:porin activity"/>
    <property type="evidence" value="ECO:0007669"/>
    <property type="project" value="TreeGrafter"/>
</dbReference>
<dbReference type="PANTHER" id="PTHR38105">
    <property type="entry name" value="OUTER MEMBRANE PROTEIN-RELATED-RELATED"/>
    <property type="match status" value="1"/>
</dbReference>
<dbReference type="GeneID" id="45137293"/>
<reference evidence="4" key="5">
    <citation type="submission" date="2020-11" db="EMBL/GenBank/DDBJ databases">
        <title>Enhanced detection system for hospital associated transmission using whole genome sequencing surveillance.</title>
        <authorList>
            <person name="Harrison L.H."/>
            <person name="Van Tyne D."/>
            <person name="Marsh J.W."/>
            <person name="Griffith M.P."/>
            <person name="Snyder D.J."/>
            <person name="Cooper V.S."/>
            <person name="Mustapha M."/>
        </authorList>
    </citation>
    <scope>NUCLEOTIDE SEQUENCE</scope>
    <source>
        <strain evidence="4">CB00014</strain>
    </source>
</reference>
<organism evidence="3">
    <name type="scientific">Citrobacter koseri</name>
    <name type="common">Citrobacter diversus</name>
    <dbReference type="NCBI Taxonomy" id="545"/>
    <lineage>
        <taxon>Bacteria</taxon>
        <taxon>Pseudomonadati</taxon>
        <taxon>Pseudomonadota</taxon>
        <taxon>Gammaproteobacteria</taxon>
        <taxon>Enterobacterales</taxon>
        <taxon>Enterobacteriaceae</taxon>
        <taxon>Citrobacter</taxon>
    </lineage>
</organism>
<dbReference type="GO" id="GO:0015772">
    <property type="term" value="P:oligosaccharide transport"/>
    <property type="evidence" value="ECO:0007669"/>
    <property type="project" value="TreeGrafter"/>
</dbReference>
<evidence type="ECO:0000313" key="4">
    <source>
        <dbReference type="EMBL" id="MBJ9869915.1"/>
    </source>
</evidence>
<dbReference type="EMBL" id="UAVY01000002">
    <property type="protein sequence ID" value="SQB25877.1"/>
    <property type="molecule type" value="Genomic_DNA"/>
</dbReference>
<dbReference type="EMBL" id="JADVNV010000008">
    <property type="protein sequence ID" value="MBJ9869915.1"/>
    <property type="molecule type" value="Genomic_DNA"/>
</dbReference>
<dbReference type="SUPFAM" id="SSF56935">
    <property type="entry name" value="Porins"/>
    <property type="match status" value="1"/>
</dbReference>
<reference evidence="6 7" key="2">
    <citation type="submission" date="2018-06" db="EMBL/GenBank/DDBJ databases">
        <authorList>
            <consortium name="Pathogen Informatics"/>
            <person name="Doyle S."/>
        </authorList>
    </citation>
    <scope>NUCLEOTIDE SEQUENCE [LARGE SCALE GENOMIC DNA]</scope>
    <source>
        <strain evidence="6 7">NCTC10786</strain>
    </source>
</reference>
<evidence type="ECO:0000313" key="3">
    <source>
        <dbReference type="EMBL" id="CDZ85134.1"/>
    </source>
</evidence>
<dbReference type="InterPro" id="IPR009331">
    <property type="entry name" value="Oligogalacturonate-sp_porin"/>
</dbReference>
<evidence type="ECO:0000313" key="6">
    <source>
        <dbReference type="EMBL" id="SQB25877.1"/>
    </source>
</evidence>
<dbReference type="EMBL" id="LK931336">
    <property type="protein sequence ID" value="CDZ85134.1"/>
    <property type="molecule type" value="Genomic_DNA"/>
</dbReference>
<evidence type="ECO:0000313" key="7">
    <source>
        <dbReference type="Proteomes" id="UP000251584"/>
    </source>
</evidence>
<dbReference type="AlphaFoldDB" id="A0A078LLT9"/>
<dbReference type="PANTHER" id="PTHR38105:SF5">
    <property type="entry name" value="OUTER MEMBRANE PROTEIN"/>
    <property type="match status" value="1"/>
</dbReference>
<evidence type="ECO:0000256" key="1">
    <source>
        <dbReference type="ARBA" id="ARBA00022729"/>
    </source>
</evidence>
<feature type="chain" id="PRO_5014502301" evidence="2">
    <location>
        <begin position="23"/>
        <end position="248"/>
    </location>
</feature>
<dbReference type="GO" id="GO:0009279">
    <property type="term" value="C:cell outer membrane"/>
    <property type="evidence" value="ECO:0007669"/>
    <property type="project" value="TreeGrafter"/>
</dbReference>
<dbReference type="PATRIC" id="fig|545.11.peg.1637"/>
<reference evidence="3" key="1">
    <citation type="submission" date="2014-06" db="EMBL/GenBank/DDBJ databases">
        <authorList>
            <person name="Urmite Genomes Urmite Genomes"/>
        </authorList>
    </citation>
    <scope>NUCLEOTIDE SEQUENCE</scope>
</reference>
<dbReference type="Pfam" id="PF06178">
    <property type="entry name" value="KdgM"/>
    <property type="match status" value="1"/>
</dbReference>
<feature type="signal peptide" evidence="2">
    <location>
        <begin position="1"/>
        <end position="22"/>
    </location>
</feature>
<accession>A0A078LLT9</accession>
<dbReference type="InterPro" id="IPR053713">
    <property type="entry name" value="Bact_OM_Channel_sf"/>
</dbReference>
<gene>
    <name evidence="3" type="primary">nanC</name>
    <name evidence="6" type="synonym">ompL_2</name>
    <name evidence="3" type="ORF">BN1086_03330</name>
    <name evidence="5" type="ORF">EGS84_24545</name>
    <name evidence="4" type="ORF">I5687_18355</name>
    <name evidence="6" type="ORF">NCTC10786_01568</name>
</gene>
<evidence type="ECO:0000313" key="8">
    <source>
        <dbReference type="Proteomes" id="UP000282299"/>
    </source>
</evidence>
<dbReference type="EMBL" id="RKIT01000002">
    <property type="protein sequence ID" value="RSC19894.1"/>
    <property type="molecule type" value="Genomic_DNA"/>
</dbReference>
<keyword evidence="1 2" id="KW-0732">Signal</keyword>
<name>A0A078LLT9_CITKO</name>
<reference evidence="8" key="3">
    <citation type="submission" date="2018-10" db="EMBL/GenBank/DDBJ databases">
        <title>FDA dAtabase for Regulatory Grade micrObial Sequences (FDA-ARGOS): Supporting development and validation of Infectious Disease Dx tests.</title>
        <authorList>
            <person name="Goldberg B."/>
            <person name="Campos J."/>
            <person name="Tallon L."/>
            <person name="Sadzewicz L."/>
            <person name="Zhao X."/>
            <person name="Vavikolanu K."/>
            <person name="Mehta A."/>
            <person name="Aluvathingal J."/>
            <person name="Nadendla S."/>
            <person name="Geyer C."/>
            <person name="Nandy P."/>
            <person name="Yan Y."/>
            <person name="Sichtig H."/>
        </authorList>
    </citation>
    <scope>NUCLEOTIDE SEQUENCE [LARGE SCALE GENOMIC DNA]</scope>
    <source>
        <strain evidence="8">FDAARGOS_526</strain>
    </source>
</reference>
<dbReference type="Proteomes" id="UP000251584">
    <property type="component" value="Unassembled WGS sequence"/>
</dbReference>
<evidence type="ECO:0000313" key="5">
    <source>
        <dbReference type="EMBL" id="RSC19894.1"/>
    </source>
</evidence>
<dbReference type="Gene3D" id="2.40.160.40">
    <property type="entry name" value="monomeric porin ompg"/>
    <property type="match status" value="1"/>
</dbReference>
<dbReference type="Proteomes" id="UP000807555">
    <property type="component" value="Unassembled WGS sequence"/>
</dbReference>
<sequence>MNKPLIKLSLLSALLISSQGWCGNTSVDLRFGHNTNSEANDSRIKVMHQADNGFYFSVEAAQNHNDTFFGDTDRYSSDDKGVTEAAQEIETRWRFDLGDGYSVAPGMVTVFTSSNTHYRPFIQGWKSFDNGLNLSARYRYNTVNDAHSDRELDGSGYTRRESHQFDIWFAYNIGNFGMSYNPRFRYQDGVDQGTGDDTYWEHTLAFNYKLDDGWTPYVELVSLDKTYINDDGHHENDYAVRLGIVKQL</sequence>
<dbReference type="RefSeq" id="WP_047459367.1">
    <property type="nucleotide sequence ID" value="NZ_ABTEQQ020000002.1"/>
</dbReference>
<protein>
    <submittedName>
        <fullName evidence="6">Outer membrane porin L</fullName>
    </submittedName>
    <submittedName>
        <fullName evidence="3">Putative N-acetylneuraminic acid outer membrane channel protein NanC</fullName>
    </submittedName>
</protein>
<proteinExistence type="predicted"/>
<reference evidence="5" key="4">
    <citation type="submission" date="2018-10" db="EMBL/GenBank/DDBJ databases">
        <title>FDA dAtabase for Regulatory Grade micrObial Sequences (FDA-ARGOS): Supporting development and validation of Infectious Disease Dx tests.</title>
        <authorList>
            <person name="Campos J."/>
            <person name="Goldberg B."/>
            <person name="Tallon L.J."/>
            <person name="Sadzewicz L."/>
            <person name="Zhao X."/>
            <person name="Vavikolanu K."/>
            <person name="Mehta A."/>
            <person name="Aluvathingal J."/>
            <person name="Nadendla S."/>
            <person name="Geyer C."/>
            <person name="Nandy P."/>
            <person name="Yan Y."/>
            <person name="Sichtig H."/>
        </authorList>
    </citation>
    <scope>NUCLEOTIDE SEQUENCE</scope>
    <source>
        <strain evidence="5">FDAARGOS_526</strain>
    </source>
</reference>
<evidence type="ECO:0000256" key="2">
    <source>
        <dbReference type="SAM" id="SignalP"/>
    </source>
</evidence>